<evidence type="ECO:0000313" key="2">
    <source>
        <dbReference type="EMBL" id="ETV97323.1"/>
    </source>
</evidence>
<dbReference type="EMBL" id="KI913973">
    <property type="protein sequence ID" value="ETV97324.1"/>
    <property type="molecule type" value="Genomic_DNA"/>
</dbReference>
<dbReference type="RefSeq" id="XP_008874031.1">
    <property type="nucleotide sequence ID" value="XM_008875809.1"/>
</dbReference>
<protein>
    <submittedName>
        <fullName evidence="2">Uncharacterized protein</fullName>
    </submittedName>
</protein>
<organism evidence="2">
    <name type="scientific">Aphanomyces invadans</name>
    <dbReference type="NCBI Taxonomy" id="157072"/>
    <lineage>
        <taxon>Eukaryota</taxon>
        <taxon>Sar</taxon>
        <taxon>Stramenopiles</taxon>
        <taxon>Oomycota</taxon>
        <taxon>Saprolegniomycetes</taxon>
        <taxon>Saprolegniales</taxon>
        <taxon>Verrucalvaceae</taxon>
        <taxon>Aphanomyces</taxon>
    </lineage>
</organism>
<reference evidence="2" key="1">
    <citation type="submission" date="2013-12" db="EMBL/GenBank/DDBJ databases">
        <title>The Genome Sequence of Aphanomyces invadans NJM9701.</title>
        <authorList>
            <consortium name="The Broad Institute Genomics Platform"/>
            <person name="Russ C."/>
            <person name="Tyler B."/>
            <person name="van West P."/>
            <person name="Dieguez-Uribeondo J."/>
            <person name="Young S.K."/>
            <person name="Zeng Q."/>
            <person name="Gargeya S."/>
            <person name="Fitzgerald M."/>
            <person name="Abouelleil A."/>
            <person name="Alvarado L."/>
            <person name="Chapman S.B."/>
            <person name="Gainer-Dewar J."/>
            <person name="Goldberg J."/>
            <person name="Griggs A."/>
            <person name="Gujja S."/>
            <person name="Hansen M."/>
            <person name="Howarth C."/>
            <person name="Imamovic A."/>
            <person name="Ireland A."/>
            <person name="Larimer J."/>
            <person name="McCowan C."/>
            <person name="Murphy C."/>
            <person name="Pearson M."/>
            <person name="Poon T.W."/>
            <person name="Priest M."/>
            <person name="Roberts A."/>
            <person name="Saif S."/>
            <person name="Shea T."/>
            <person name="Sykes S."/>
            <person name="Wortman J."/>
            <person name="Nusbaum C."/>
            <person name="Birren B."/>
        </authorList>
    </citation>
    <scope>NUCLEOTIDE SEQUENCE [LARGE SCALE GENOMIC DNA]</scope>
    <source>
        <strain evidence="2">NJM9701</strain>
    </source>
</reference>
<keyword evidence="1" id="KW-0812">Transmembrane</keyword>
<dbReference type="EMBL" id="KI913973">
    <property type="protein sequence ID" value="ETV97323.1"/>
    <property type="molecule type" value="Genomic_DNA"/>
</dbReference>
<dbReference type="RefSeq" id="XP_008874030.1">
    <property type="nucleotide sequence ID" value="XM_008875808.1"/>
</dbReference>
<keyword evidence="1" id="KW-1133">Transmembrane helix</keyword>
<name>A0A024TTF3_9STRA</name>
<gene>
    <name evidence="2" type="ORF">H310_09665</name>
</gene>
<dbReference type="EMBL" id="KI913973">
    <property type="protein sequence ID" value="ETV97322.1"/>
    <property type="molecule type" value="Genomic_DNA"/>
</dbReference>
<keyword evidence="1" id="KW-0472">Membrane</keyword>
<dbReference type="GeneID" id="20086715"/>
<accession>A0A024TTF3</accession>
<evidence type="ECO:0000256" key="1">
    <source>
        <dbReference type="SAM" id="Phobius"/>
    </source>
</evidence>
<feature type="transmembrane region" description="Helical" evidence="1">
    <location>
        <begin position="111"/>
        <end position="133"/>
    </location>
</feature>
<sequence>MAEPLCSSWPASSFGQDGCVEYTVGRKTAENRKACFDAGSGHIMDVFVEHVLERQVDAIFEDGADAKNGFKRNHRVVLGRSVARVEQRPVGGDCLLRHHVNKVQDRASRDLVELCAGGLTFIYYLASSLGLLLTNMNN</sequence>
<dbReference type="AlphaFoldDB" id="A0A024TTF3"/>
<proteinExistence type="predicted"/>
<dbReference type="VEuPathDB" id="FungiDB:H310_09665"/>
<dbReference type="RefSeq" id="XP_008874032.1">
    <property type="nucleotide sequence ID" value="XM_008875810.1"/>
</dbReference>